<keyword evidence="7" id="KW-1185">Reference proteome</keyword>
<feature type="region of interest" description="Disordered" evidence="3">
    <location>
        <begin position="268"/>
        <end position="294"/>
    </location>
</feature>
<sequence length="447" mass="50837">MKRIFLLCIACCFLSALSAQSTRKIRELENKRKELHQQIAESETLLQSTKKDVKSQLENLALLTGQIEERRRYIHTIETDVNTLAKEITTLQRQLTALQRDLKEKKKKYEASVQYMYRNKSVQEKLMFIFSAENLSQTYRRMRYVQEYANYQRLQGLEIERKQRQVVSKKKELEQTRKAKENLLKQGETEKAKLEIQEKDRQTLLANLKKKQKGIQNEISKKKRSAQQLNAQIDRLIEIEIEKARKRAEEEARRKAAAEAAARKAAAAKAAEANKKSSGETASTSKSGVKTSGKKVAPVEKFNLNNEDHRLSGNFERNRGILPMPVTGPYVIVSHYGQYAVDGLRNVKLDNKGIDIKGKPGAKARAIFDGEVSAIFQYNGLNNILVRHGNYISVYCNLSSVAVSKGSKVSTKTILGTIHTDSSGNSVLHFQLRKETAKLNPELWLGR</sequence>
<keyword evidence="2" id="KW-0175">Coiled coil</keyword>
<dbReference type="eggNOG" id="COG4942">
    <property type="taxonomic scope" value="Bacteria"/>
</dbReference>
<dbReference type="EMBL" id="AQHY01000032">
    <property type="protein sequence ID" value="EOA53566.1"/>
    <property type="molecule type" value="Genomic_DNA"/>
</dbReference>
<dbReference type="Gene3D" id="6.10.250.3150">
    <property type="match status" value="1"/>
</dbReference>
<protein>
    <recommendedName>
        <fullName evidence="5">M23ase beta-sheet core domain-containing protein</fullName>
    </recommendedName>
</protein>
<proteinExistence type="predicted"/>
<dbReference type="GeneID" id="60061247"/>
<feature type="chain" id="PRO_5004678094" description="M23ase beta-sheet core domain-containing protein" evidence="4">
    <location>
        <begin position="22"/>
        <end position="447"/>
    </location>
</feature>
<comment type="caution">
    <text evidence="6">The sequence shown here is derived from an EMBL/GenBank/DDBJ whole genome shotgun (WGS) entry which is preliminary data.</text>
</comment>
<dbReference type="InterPro" id="IPR011055">
    <property type="entry name" value="Dup_hybrid_motif"/>
</dbReference>
<name>U6RCV3_9BACT</name>
<dbReference type="PATRIC" id="fig|1121098.3.peg.2899"/>
<evidence type="ECO:0000313" key="7">
    <source>
        <dbReference type="Proteomes" id="UP000017831"/>
    </source>
</evidence>
<dbReference type="GO" id="GO:0004222">
    <property type="term" value="F:metalloendopeptidase activity"/>
    <property type="evidence" value="ECO:0007669"/>
    <property type="project" value="TreeGrafter"/>
</dbReference>
<dbReference type="Gene3D" id="2.70.70.10">
    <property type="entry name" value="Glucose Permease (Domain IIA)"/>
    <property type="match status" value="1"/>
</dbReference>
<dbReference type="SUPFAM" id="SSF51261">
    <property type="entry name" value="Duplicated hybrid motif"/>
    <property type="match status" value="1"/>
</dbReference>
<evidence type="ECO:0000256" key="4">
    <source>
        <dbReference type="SAM" id="SignalP"/>
    </source>
</evidence>
<dbReference type="InterPro" id="IPR016047">
    <property type="entry name" value="M23ase_b-sheet_dom"/>
</dbReference>
<gene>
    <name evidence="6" type="ORF">HMPREF1534_02859</name>
</gene>
<evidence type="ECO:0000256" key="2">
    <source>
        <dbReference type="SAM" id="Coils"/>
    </source>
</evidence>
<dbReference type="HOGENOM" id="CLU_029425_4_2_10"/>
<dbReference type="OrthoDB" id="9815884at2"/>
<dbReference type="CDD" id="cd12797">
    <property type="entry name" value="M23_peptidase"/>
    <property type="match status" value="1"/>
</dbReference>
<evidence type="ECO:0000256" key="1">
    <source>
        <dbReference type="ARBA" id="ARBA00022729"/>
    </source>
</evidence>
<dbReference type="PANTHER" id="PTHR21666">
    <property type="entry name" value="PEPTIDASE-RELATED"/>
    <property type="match status" value="1"/>
</dbReference>
<organism evidence="6 7">
    <name type="scientific">Phocaeicola massiliensis B84634 = Timone 84634 = DSM 17679 = JCM 13223</name>
    <dbReference type="NCBI Taxonomy" id="1121098"/>
    <lineage>
        <taxon>Bacteria</taxon>
        <taxon>Pseudomonadati</taxon>
        <taxon>Bacteroidota</taxon>
        <taxon>Bacteroidia</taxon>
        <taxon>Bacteroidales</taxon>
        <taxon>Bacteroidaceae</taxon>
        <taxon>Phocaeicola</taxon>
    </lineage>
</organism>
<dbReference type="AlphaFoldDB" id="U6RCV3"/>
<dbReference type="PANTHER" id="PTHR21666:SF289">
    <property type="entry name" value="L-ALA--D-GLU ENDOPEPTIDASE"/>
    <property type="match status" value="1"/>
</dbReference>
<evidence type="ECO:0000256" key="3">
    <source>
        <dbReference type="SAM" id="MobiDB-lite"/>
    </source>
</evidence>
<feature type="coiled-coil region" evidence="2">
    <location>
        <begin position="159"/>
        <end position="261"/>
    </location>
</feature>
<feature type="signal peptide" evidence="4">
    <location>
        <begin position="1"/>
        <end position="21"/>
    </location>
</feature>
<dbReference type="RefSeq" id="WP_005942555.1">
    <property type="nucleotide sequence ID" value="NZ_KB890346.1"/>
</dbReference>
<feature type="domain" description="M23ase beta-sheet core" evidence="5">
    <location>
        <begin position="351"/>
        <end position="441"/>
    </location>
</feature>
<evidence type="ECO:0000313" key="6">
    <source>
        <dbReference type="EMBL" id="EOA53566.1"/>
    </source>
</evidence>
<keyword evidence="1 4" id="KW-0732">Signal</keyword>
<dbReference type="Pfam" id="PF01551">
    <property type="entry name" value="Peptidase_M23"/>
    <property type="match status" value="1"/>
</dbReference>
<dbReference type="STRING" id="1121098.HMPREF1534_02859"/>
<evidence type="ECO:0000259" key="5">
    <source>
        <dbReference type="Pfam" id="PF01551"/>
    </source>
</evidence>
<feature type="compositionally biased region" description="Low complexity" evidence="3">
    <location>
        <begin position="283"/>
        <end position="294"/>
    </location>
</feature>
<dbReference type="Proteomes" id="UP000017831">
    <property type="component" value="Unassembled WGS sequence"/>
</dbReference>
<dbReference type="InterPro" id="IPR050570">
    <property type="entry name" value="Cell_wall_metabolism_enzyme"/>
</dbReference>
<feature type="coiled-coil region" evidence="2">
    <location>
        <begin position="18"/>
        <end position="108"/>
    </location>
</feature>
<accession>U6RCV3</accession>
<reference evidence="6 7" key="1">
    <citation type="submission" date="2013-04" db="EMBL/GenBank/DDBJ databases">
        <title>The Genome Sequence of Bacteroides massiliensis DSM 17679.</title>
        <authorList>
            <consortium name="The Broad Institute Genomics Platform"/>
            <person name="Earl A."/>
            <person name="Ward D."/>
            <person name="Feldgarden M."/>
            <person name="Gevers D."/>
            <person name="Martens E."/>
            <person name="Fenner L."/>
            <person name="Roux V."/>
            <person name="Mallet M.N."/>
            <person name="Raoult D."/>
            <person name="Walker B."/>
            <person name="Young S."/>
            <person name="Zeng Q."/>
            <person name="Gargeya S."/>
            <person name="Fitzgerald M."/>
            <person name="Haas B."/>
            <person name="Abouelleil A."/>
            <person name="Allen A.W."/>
            <person name="Alvarado L."/>
            <person name="Arachchi H.M."/>
            <person name="Berlin A.M."/>
            <person name="Chapman S.B."/>
            <person name="Gainer-Dewar J."/>
            <person name="Goldberg J."/>
            <person name="Griggs A."/>
            <person name="Gujja S."/>
            <person name="Hansen M."/>
            <person name="Howarth C."/>
            <person name="Imamovic A."/>
            <person name="Ireland A."/>
            <person name="Larimer J."/>
            <person name="McCowan C."/>
            <person name="Murphy C."/>
            <person name="Pearson M."/>
            <person name="Poon T.W."/>
            <person name="Priest M."/>
            <person name="Roberts A."/>
            <person name="Saif S."/>
            <person name="Shea T."/>
            <person name="Sisk P."/>
            <person name="Sykes S."/>
            <person name="Wortman J."/>
            <person name="Nusbaum C."/>
            <person name="Birren B."/>
        </authorList>
    </citation>
    <scope>NUCLEOTIDE SEQUENCE [LARGE SCALE GENOMIC DNA]</scope>
    <source>
        <strain evidence="7">B84634 / Timone 84634 / DSM 17679 / JCM 13223</strain>
    </source>
</reference>